<feature type="domain" description="Pycsar effector protein" evidence="9">
    <location>
        <begin position="31"/>
        <end position="177"/>
    </location>
</feature>
<sequence>MLRIRWNALLGRSSRGFPAAREPDMIIGYVQEAFAEVRARVREEDETAVILLVTTGAAAGAVVVGLLNGYWRPGELSSKIEWLWWAGMFFWLMGILMLVGALYRRTAGLAGRTLERRRFYPGGFGGEVRPGSRPGDRVDLLVLEIRRLSAVGDAKRRYIRRGVWLMLLSVICCALSACVSRLL</sequence>
<keyword evidence="5 8" id="KW-1133">Transmembrane helix</keyword>
<accession>A0ABW2THF7</accession>
<feature type="transmembrane region" description="Helical" evidence="8">
    <location>
        <begin position="82"/>
        <end position="103"/>
    </location>
</feature>
<dbReference type="EMBL" id="JBHTEE010000001">
    <property type="protein sequence ID" value="MFC7606981.1"/>
    <property type="molecule type" value="Genomic_DNA"/>
</dbReference>
<keyword evidence="2" id="KW-1003">Cell membrane</keyword>
<keyword evidence="6" id="KW-0051">Antiviral defense</keyword>
<evidence type="ECO:0000313" key="10">
    <source>
        <dbReference type="EMBL" id="MFC7606981.1"/>
    </source>
</evidence>
<organism evidence="10 11">
    <name type="scientific">Streptosporangium amethystogenes subsp. fukuiense</name>
    <dbReference type="NCBI Taxonomy" id="698418"/>
    <lineage>
        <taxon>Bacteria</taxon>
        <taxon>Bacillati</taxon>
        <taxon>Actinomycetota</taxon>
        <taxon>Actinomycetes</taxon>
        <taxon>Streptosporangiales</taxon>
        <taxon>Streptosporangiaceae</taxon>
        <taxon>Streptosporangium</taxon>
    </lineage>
</organism>
<keyword evidence="7 8" id="KW-0472">Membrane</keyword>
<comment type="caution">
    <text evidence="10">The sequence shown here is derived from an EMBL/GenBank/DDBJ whole genome shotgun (WGS) entry which is preliminary data.</text>
</comment>
<evidence type="ECO:0000256" key="3">
    <source>
        <dbReference type="ARBA" id="ARBA00022692"/>
    </source>
</evidence>
<reference evidence="11" key="1">
    <citation type="journal article" date="2019" name="Int. J. Syst. Evol. Microbiol.">
        <title>The Global Catalogue of Microorganisms (GCM) 10K type strain sequencing project: providing services to taxonomists for standard genome sequencing and annotation.</title>
        <authorList>
            <consortium name="The Broad Institute Genomics Platform"/>
            <consortium name="The Broad Institute Genome Sequencing Center for Infectious Disease"/>
            <person name="Wu L."/>
            <person name="Ma J."/>
        </authorList>
    </citation>
    <scope>NUCLEOTIDE SEQUENCE [LARGE SCALE GENOMIC DNA]</scope>
    <source>
        <strain evidence="11">JCM 10083</strain>
    </source>
</reference>
<dbReference type="Proteomes" id="UP001596514">
    <property type="component" value="Unassembled WGS sequence"/>
</dbReference>
<name>A0ABW2THF7_9ACTN</name>
<evidence type="ECO:0000313" key="11">
    <source>
        <dbReference type="Proteomes" id="UP001596514"/>
    </source>
</evidence>
<evidence type="ECO:0000256" key="4">
    <source>
        <dbReference type="ARBA" id="ARBA00022741"/>
    </source>
</evidence>
<dbReference type="InterPro" id="IPR043760">
    <property type="entry name" value="PycTM_dom"/>
</dbReference>
<evidence type="ECO:0000256" key="6">
    <source>
        <dbReference type="ARBA" id="ARBA00023118"/>
    </source>
</evidence>
<feature type="transmembrane region" description="Helical" evidence="8">
    <location>
        <begin position="163"/>
        <end position="182"/>
    </location>
</feature>
<keyword evidence="4" id="KW-0547">Nucleotide-binding</keyword>
<evidence type="ECO:0000256" key="8">
    <source>
        <dbReference type="SAM" id="Phobius"/>
    </source>
</evidence>
<gene>
    <name evidence="10" type="ORF">ACFQVD_43495</name>
</gene>
<evidence type="ECO:0000256" key="5">
    <source>
        <dbReference type="ARBA" id="ARBA00022989"/>
    </source>
</evidence>
<comment type="subcellular location">
    <subcellularLocation>
        <location evidence="1">Cell membrane</location>
    </subcellularLocation>
</comment>
<keyword evidence="11" id="KW-1185">Reference proteome</keyword>
<proteinExistence type="predicted"/>
<dbReference type="Pfam" id="PF18967">
    <property type="entry name" value="PycTM"/>
    <property type="match status" value="1"/>
</dbReference>
<dbReference type="RefSeq" id="WP_343983398.1">
    <property type="nucleotide sequence ID" value="NZ_BAAAGK010000296.1"/>
</dbReference>
<evidence type="ECO:0000256" key="1">
    <source>
        <dbReference type="ARBA" id="ARBA00004236"/>
    </source>
</evidence>
<feature type="transmembrane region" description="Helical" evidence="8">
    <location>
        <begin position="48"/>
        <end position="70"/>
    </location>
</feature>
<keyword evidence="3 8" id="KW-0812">Transmembrane</keyword>
<evidence type="ECO:0000256" key="7">
    <source>
        <dbReference type="ARBA" id="ARBA00023136"/>
    </source>
</evidence>
<protein>
    <recommendedName>
        <fullName evidence="9">Pycsar effector protein domain-containing protein</fullName>
    </recommendedName>
</protein>
<evidence type="ECO:0000256" key="2">
    <source>
        <dbReference type="ARBA" id="ARBA00022475"/>
    </source>
</evidence>
<evidence type="ECO:0000259" key="9">
    <source>
        <dbReference type="Pfam" id="PF18967"/>
    </source>
</evidence>